<dbReference type="NCBIfam" id="TIGR00165">
    <property type="entry name" value="S18"/>
    <property type="match status" value="1"/>
</dbReference>
<dbReference type="STRING" id="1797197.A2Y75_10710"/>
<dbReference type="GO" id="GO:0022627">
    <property type="term" value="C:cytosolic small ribosomal subunit"/>
    <property type="evidence" value="ECO:0007669"/>
    <property type="project" value="TreeGrafter"/>
</dbReference>
<evidence type="ECO:0000256" key="3">
    <source>
        <dbReference type="ARBA" id="ARBA00022884"/>
    </source>
</evidence>
<protein>
    <recommendedName>
        <fullName evidence="6 7">Small ribosomal subunit protein bS18</fullName>
    </recommendedName>
</protein>
<dbReference type="InterPro" id="IPR018275">
    <property type="entry name" value="Ribosomal_bS18_CS"/>
</dbReference>
<dbReference type="AlphaFoldDB" id="A0A1F2WR45"/>
<dbReference type="HAMAP" id="MF_00270">
    <property type="entry name" value="Ribosomal_bS18"/>
    <property type="match status" value="1"/>
</dbReference>
<dbReference type="Pfam" id="PF01084">
    <property type="entry name" value="Ribosomal_S18"/>
    <property type="match status" value="1"/>
</dbReference>
<comment type="caution">
    <text evidence="10">The sequence shown here is derived from an EMBL/GenBank/DDBJ whole genome shotgun (WGS) entry which is preliminary data.</text>
</comment>
<dbReference type="FunFam" id="4.10.640.10:FF:000004">
    <property type="entry name" value="30S ribosomal protein S18"/>
    <property type="match status" value="1"/>
</dbReference>
<evidence type="ECO:0000256" key="8">
    <source>
        <dbReference type="RuleBase" id="RU003910"/>
    </source>
</evidence>
<keyword evidence="5 7" id="KW-0687">Ribonucleoprotein</keyword>
<keyword evidence="4 7" id="KW-0689">Ribosomal protein</keyword>
<dbReference type="EMBL" id="MELK01000016">
    <property type="protein sequence ID" value="OFW59309.1"/>
    <property type="molecule type" value="Genomic_DNA"/>
</dbReference>
<proteinExistence type="inferred from homology"/>
<reference evidence="10 11" key="1">
    <citation type="journal article" date="2016" name="Nat. Commun.">
        <title>Thousands of microbial genomes shed light on interconnected biogeochemical processes in an aquifer system.</title>
        <authorList>
            <person name="Anantharaman K."/>
            <person name="Brown C.T."/>
            <person name="Hug L.A."/>
            <person name="Sharon I."/>
            <person name="Castelle C.J."/>
            <person name="Probst A.J."/>
            <person name="Thomas B.C."/>
            <person name="Singh A."/>
            <person name="Wilkins M.J."/>
            <person name="Karaoz U."/>
            <person name="Brodie E.L."/>
            <person name="Williams K.H."/>
            <person name="Hubbard S.S."/>
            <person name="Banfield J.F."/>
        </authorList>
    </citation>
    <scope>NUCLEOTIDE SEQUENCE [LARGE SCALE GENOMIC DNA]</scope>
</reference>
<evidence type="ECO:0000256" key="1">
    <source>
        <dbReference type="ARBA" id="ARBA00005589"/>
    </source>
</evidence>
<organism evidence="10 11">
    <name type="scientific">Candidatus Solincola sediminis</name>
    <dbReference type="NCBI Taxonomy" id="1797199"/>
    <lineage>
        <taxon>Bacteria</taxon>
        <taxon>Bacillati</taxon>
        <taxon>Actinomycetota</taxon>
        <taxon>Candidatus Geothermincolia</taxon>
        <taxon>Candidatus Geothermincolales</taxon>
        <taxon>Candidatus Geothermincolaceae</taxon>
        <taxon>Candidatus Solincola</taxon>
    </lineage>
</organism>
<gene>
    <name evidence="7" type="primary">rpsR</name>
    <name evidence="10" type="ORF">A2Y75_10710</name>
</gene>
<evidence type="ECO:0000256" key="6">
    <source>
        <dbReference type="ARBA" id="ARBA00035141"/>
    </source>
</evidence>
<comment type="similarity">
    <text evidence="1 7 8">Belongs to the bacterial ribosomal protein bS18 family.</text>
</comment>
<feature type="compositionally biased region" description="Basic and acidic residues" evidence="9">
    <location>
        <begin position="11"/>
        <end position="22"/>
    </location>
</feature>
<dbReference type="PROSITE" id="PS00057">
    <property type="entry name" value="RIBOSOMAL_S18"/>
    <property type="match status" value="1"/>
</dbReference>
<name>A0A1F2WR45_9ACTN</name>
<dbReference type="Proteomes" id="UP000177876">
    <property type="component" value="Unassembled WGS sequence"/>
</dbReference>
<evidence type="ECO:0000256" key="9">
    <source>
        <dbReference type="SAM" id="MobiDB-lite"/>
    </source>
</evidence>
<keyword evidence="2 7" id="KW-0699">rRNA-binding</keyword>
<evidence type="ECO:0000256" key="4">
    <source>
        <dbReference type="ARBA" id="ARBA00022980"/>
    </source>
</evidence>
<dbReference type="SUPFAM" id="SSF46911">
    <property type="entry name" value="Ribosomal protein S18"/>
    <property type="match status" value="1"/>
</dbReference>
<dbReference type="InterPro" id="IPR036870">
    <property type="entry name" value="Ribosomal_bS18_sf"/>
</dbReference>
<evidence type="ECO:0000256" key="7">
    <source>
        <dbReference type="HAMAP-Rule" id="MF_00270"/>
    </source>
</evidence>
<evidence type="ECO:0000256" key="2">
    <source>
        <dbReference type="ARBA" id="ARBA00022730"/>
    </source>
</evidence>
<dbReference type="InterPro" id="IPR001648">
    <property type="entry name" value="Ribosomal_bS18"/>
</dbReference>
<sequence>MSPNPSRKPGGKPERKTREGYARKPRRKVCYFCSEKVDFIDYKDLSLLKKYVSEKGKIRPRRVTGNCSQHQKRLAQAIKSAREVALLPYTSRQSEVK</sequence>
<accession>A0A1F2WR45</accession>
<dbReference type="GO" id="GO:0006412">
    <property type="term" value="P:translation"/>
    <property type="evidence" value="ECO:0007669"/>
    <property type="project" value="UniProtKB-UniRule"/>
</dbReference>
<evidence type="ECO:0000313" key="10">
    <source>
        <dbReference type="EMBL" id="OFW59309.1"/>
    </source>
</evidence>
<dbReference type="GO" id="GO:0003735">
    <property type="term" value="F:structural constituent of ribosome"/>
    <property type="evidence" value="ECO:0007669"/>
    <property type="project" value="InterPro"/>
</dbReference>
<comment type="function">
    <text evidence="7">Binds as a heterodimer with protein bS6 to the central domain of the 16S rRNA, where it helps stabilize the platform of the 30S subunit.</text>
</comment>
<evidence type="ECO:0000256" key="5">
    <source>
        <dbReference type="ARBA" id="ARBA00023274"/>
    </source>
</evidence>
<dbReference type="PRINTS" id="PR00974">
    <property type="entry name" value="RIBOSOMALS18"/>
</dbReference>
<evidence type="ECO:0000313" key="11">
    <source>
        <dbReference type="Proteomes" id="UP000177876"/>
    </source>
</evidence>
<dbReference type="PANTHER" id="PTHR13479:SF40">
    <property type="entry name" value="SMALL RIBOSOMAL SUBUNIT PROTEIN BS18M"/>
    <property type="match status" value="1"/>
</dbReference>
<dbReference type="GO" id="GO:0070181">
    <property type="term" value="F:small ribosomal subunit rRNA binding"/>
    <property type="evidence" value="ECO:0007669"/>
    <property type="project" value="TreeGrafter"/>
</dbReference>
<feature type="region of interest" description="Disordered" evidence="9">
    <location>
        <begin position="1"/>
        <end position="22"/>
    </location>
</feature>
<dbReference type="PANTHER" id="PTHR13479">
    <property type="entry name" value="30S RIBOSOMAL PROTEIN S18"/>
    <property type="match status" value="1"/>
</dbReference>
<comment type="subunit">
    <text evidence="7">Part of the 30S ribosomal subunit. Forms a tight heterodimer with protein bS6.</text>
</comment>
<keyword evidence="3 7" id="KW-0694">RNA-binding</keyword>
<dbReference type="Gene3D" id="4.10.640.10">
    <property type="entry name" value="Ribosomal protein S18"/>
    <property type="match status" value="1"/>
</dbReference>